<comment type="caution">
    <text evidence="1">The sequence shown here is derived from an EMBL/GenBank/DDBJ whole genome shotgun (WGS) entry which is preliminary data.</text>
</comment>
<gene>
    <name evidence="1" type="ORF">OKJ48_07470</name>
</gene>
<protein>
    <submittedName>
        <fullName evidence="1">Uncharacterized protein</fullName>
    </submittedName>
</protein>
<name>A0ABU6C5U4_9ACTN</name>
<organism evidence="1 2">
    <name type="scientific">Streptomyces kunmingensis</name>
    <dbReference type="NCBI Taxonomy" id="68225"/>
    <lineage>
        <taxon>Bacteria</taxon>
        <taxon>Bacillati</taxon>
        <taxon>Actinomycetota</taxon>
        <taxon>Actinomycetes</taxon>
        <taxon>Kitasatosporales</taxon>
        <taxon>Streptomycetaceae</taxon>
        <taxon>Streptomyces</taxon>
    </lineage>
</organism>
<evidence type="ECO:0000313" key="2">
    <source>
        <dbReference type="Proteomes" id="UP001352223"/>
    </source>
</evidence>
<accession>A0ABU6C5U4</accession>
<evidence type="ECO:0000313" key="1">
    <source>
        <dbReference type="EMBL" id="MEB3960089.1"/>
    </source>
</evidence>
<reference evidence="1 2" key="1">
    <citation type="submission" date="2022-10" db="EMBL/GenBank/DDBJ databases">
        <authorList>
            <person name="Xie J."/>
            <person name="Shen N."/>
        </authorList>
    </citation>
    <scope>NUCLEOTIDE SEQUENCE [LARGE SCALE GENOMIC DNA]</scope>
    <source>
        <strain evidence="1 2">DSM 41681</strain>
    </source>
</reference>
<dbReference type="RefSeq" id="WP_324767104.1">
    <property type="nucleotide sequence ID" value="NZ_BAAATS010000002.1"/>
</dbReference>
<proteinExistence type="predicted"/>
<dbReference type="Proteomes" id="UP001352223">
    <property type="component" value="Unassembled WGS sequence"/>
</dbReference>
<dbReference type="EMBL" id="JAOZYB010000035">
    <property type="protein sequence ID" value="MEB3960089.1"/>
    <property type="molecule type" value="Genomic_DNA"/>
</dbReference>
<sequence>MGLRINRSFGVAPGVRRRAADSPAAIRAEASLGPLIAPRRNIADGWIAADEHGLVLHRDQWDAVRIPLPHLLTVELNGKELTLKTSAPHTYRLRLTTLSAARDLRFVEILARAARLPRVEVE</sequence>
<keyword evidence="2" id="KW-1185">Reference proteome</keyword>